<dbReference type="InterPro" id="IPR036388">
    <property type="entry name" value="WH-like_DNA-bd_sf"/>
</dbReference>
<evidence type="ECO:0000313" key="9">
    <source>
        <dbReference type="EMBL" id="SEL62942.1"/>
    </source>
</evidence>
<name>A0A1H7RRU7_9NOCA</name>
<dbReference type="EMBL" id="FOAW01000012">
    <property type="protein sequence ID" value="SEL62942.1"/>
    <property type="molecule type" value="Genomic_DNA"/>
</dbReference>
<keyword evidence="5" id="KW-0238">DNA-binding</keyword>
<dbReference type="SUPFAM" id="SSF88946">
    <property type="entry name" value="Sigma2 domain of RNA polymerase sigma factors"/>
    <property type="match status" value="1"/>
</dbReference>
<gene>
    <name evidence="9" type="ORF">SAMN05444583_1125</name>
</gene>
<dbReference type="NCBIfam" id="TIGR02937">
    <property type="entry name" value="sigma70-ECF"/>
    <property type="match status" value="1"/>
</dbReference>
<evidence type="ECO:0000313" key="10">
    <source>
        <dbReference type="Proteomes" id="UP000198677"/>
    </source>
</evidence>
<dbReference type="InterPro" id="IPR013324">
    <property type="entry name" value="RNA_pol_sigma_r3/r4-like"/>
</dbReference>
<reference evidence="10" key="1">
    <citation type="submission" date="2016-10" db="EMBL/GenBank/DDBJ databases">
        <authorList>
            <person name="Varghese N."/>
            <person name="Submissions S."/>
        </authorList>
    </citation>
    <scope>NUCLEOTIDE SEQUENCE [LARGE SCALE GENOMIC DNA]</scope>
    <source>
        <strain evidence="10">DSM 44675</strain>
    </source>
</reference>
<dbReference type="PANTHER" id="PTHR30173:SF36">
    <property type="entry name" value="ECF RNA POLYMERASE SIGMA FACTOR SIGJ"/>
    <property type="match status" value="1"/>
</dbReference>
<dbReference type="NCBIfam" id="NF007214">
    <property type="entry name" value="PRK09636.1"/>
    <property type="match status" value="1"/>
</dbReference>
<evidence type="ECO:0000256" key="3">
    <source>
        <dbReference type="ARBA" id="ARBA00023015"/>
    </source>
</evidence>
<dbReference type="SUPFAM" id="SSF54427">
    <property type="entry name" value="NTF2-like"/>
    <property type="match status" value="1"/>
</dbReference>
<dbReference type="InterPro" id="IPR014284">
    <property type="entry name" value="RNA_pol_sigma-70_dom"/>
</dbReference>
<evidence type="ECO:0000256" key="5">
    <source>
        <dbReference type="ARBA" id="ARBA00023125"/>
    </source>
</evidence>
<evidence type="ECO:0000259" key="8">
    <source>
        <dbReference type="Pfam" id="PF08281"/>
    </source>
</evidence>
<evidence type="ECO:0000256" key="2">
    <source>
        <dbReference type="ARBA" id="ARBA00011344"/>
    </source>
</evidence>
<dbReference type="GO" id="GO:0003677">
    <property type="term" value="F:DNA binding"/>
    <property type="evidence" value="ECO:0007669"/>
    <property type="project" value="UniProtKB-KW"/>
</dbReference>
<organism evidence="9 10">
    <name type="scientific">Rhodococcus maanshanensis</name>
    <dbReference type="NCBI Taxonomy" id="183556"/>
    <lineage>
        <taxon>Bacteria</taxon>
        <taxon>Bacillati</taxon>
        <taxon>Actinomycetota</taxon>
        <taxon>Actinomycetes</taxon>
        <taxon>Mycobacteriales</taxon>
        <taxon>Nocardiaceae</taxon>
        <taxon>Rhodococcus</taxon>
    </lineage>
</organism>
<proteinExistence type="inferred from homology"/>
<evidence type="ECO:0000256" key="4">
    <source>
        <dbReference type="ARBA" id="ARBA00023082"/>
    </source>
</evidence>
<dbReference type="PANTHER" id="PTHR30173">
    <property type="entry name" value="SIGMA 19 FACTOR"/>
    <property type="match status" value="1"/>
</dbReference>
<dbReference type="Proteomes" id="UP000198677">
    <property type="component" value="Unassembled WGS sequence"/>
</dbReference>
<dbReference type="AlphaFoldDB" id="A0A1H7RRU7"/>
<protein>
    <submittedName>
        <fullName evidence="9">RNA polymerase sigma-70 factor, ECF subfamily</fullName>
    </submittedName>
</protein>
<keyword evidence="4" id="KW-0731">Sigma factor</keyword>
<dbReference type="InterPro" id="IPR013325">
    <property type="entry name" value="RNA_pol_sigma_r2"/>
</dbReference>
<dbReference type="Gene3D" id="1.10.1740.10">
    <property type="match status" value="1"/>
</dbReference>
<evidence type="ECO:0000259" key="7">
    <source>
        <dbReference type="Pfam" id="PF04542"/>
    </source>
</evidence>
<dbReference type="InterPro" id="IPR007627">
    <property type="entry name" value="RNA_pol_sigma70_r2"/>
</dbReference>
<keyword evidence="3" id="KW-0805">Transcription regulation</keyword>
<dbReference type="Gene3D" id="3.10.450.50">
    <property type="match status" value="1"/>
</dbReference>
<dbReference type="GO" id="GO:0006352">
    <property type="term" value="P:DNA-templated transcription initiation"/>
    <property type="evidence" value="ECO:0007669"/>
    <property type="project" value="InterPro"/>
</dbReference>
<dbReference type="InterPro" id="IPR052704">
    <property type="entry name" value="ECF_Sigma-70_Domain"/>
</dbReference>
<evidence type="ECO:0000256" key="1">
    <source>
        <dbReference type="ARBA" id="ARBA00010641"/>
    </source>
</evidence>
<dbReference type="GO" id="GO:0016987">
    <property type="term" value="F:sigma factor activity"/>
    <property type="evidence" value="ECO:0007669"/>
    <property type="project" value="UniProtKB-KW"/>
</dbReference>
<sequence>MGTRRLTPVIDDRRVDTGWGMADHGAMTLSADEADLFEGFRGRLEAIAYRMLGSAGDAEDAVQDVFLRWHAADREWIETPEAWLTKVLTNLCLNQLTSARARRETYVGQWLPEPVLGGDRMLGPADTAEQRESVSLAMLTLMERLSPNERVVYVLREAFGYPHREIAEILDLSESNCQQIYRRAKQHVAGRARTTVDAVAARRIVEEFLAAVLSGDTDPLIRLLADDAVAVADGGGRIPARKTPVLGAFDIARYLSHVFHLTDAKRRYVGGDPVFYACTVNGGPGVLAQVGERVIAVLDLEATQDGIAAVHIQVNPEKLDRITRQWLAEGPHSPLDVTR</sequence>
<feature type="domain" description="RNA polymerase sigma-70 region 2" evidence="7">
    <location>
        <begin position="36"/>
        <end position="100"/>
    </location>
</feature>
<keyword evidence="10" id="KW-1185">Reference proteome</keyword>
<dbReference type="InterPro" id="IPR013249">
    <property type="entry name" value="RNA_pol_sigma70_r4_t2"/>
</dbReference>
<dbReference type="Pfam" id="PF08281">
    <property type="entry name" value="Sigma70_r4_2"/>
    <property type="match status" value="1"/>
</dbReference>
<dbReference type="Pfam" id="PF04542">
    <property type="entry name" value="Sigma70_r2"/>
    <property type="match status" value="1"/>
</dbReference>
<comment type="similarity">
    <text evidence="1">Belongs to the sigma-70 factor family. ECF subfamily.</text>
</comment>
<keyword evidence="6" id="KW-0804">Transcription</keyword>
<dbReference type="InterPro" id="IPR032710">
    <property type="entry name" value="NTF2-like_dom_sf"/>
</dbReference>
<feature type="domain" description="RNA polymerase sigma factor 70 region 4 type 2" evidence="8">
    <location>
        <begin position="136"/>
        <end position="187"/>
    </location>
</feature>
<comment type="subunit">
    <text evidence="2">Interacts transiently with the RNA polymerase catalytic core formed by RpoA, RpoB, RpoC and RpoZ (2 alpha, 1 beta, 1 beta' and 1 omega subunit) to form the RNA polymerase holoenzyme that can initiate transcription.</text>
</comment>
<evidence type="ECO:0000256" key="6">
    <source>
        <dbReference type="ARBA" id="ARBA00023163"/>
    </source>
</evidence>
<dbReference type="Gene3D" id="1.10.10.10">
    <property type="entry name" value="Winged helix-like DNA-binding domain superfamily/Winged helix DNA-binding domain"/>
    <property type="match status" value="1"/>
</dbReference>
<dbReference type="SUPFAM" id="SSF88659">
    <property type="entry name" value="Sigma3 and sigma4 domains of RNA polymerase sigma factors"/>
    <property type="match status" value="1"/>
</dbReference>
<accession>A0A1H7RRU7</accession>